<gene>
    <name evidence="2" type="ORF">Spb1_14240</name>
</gene>
<accession>A0A518GLQ8</accession>
<reference evidence="2 3" key="1">
    <citation type="submission" date="2019-02" db="EMBL/GenBank/DDBJ databases">
        <title>Deep-cultivation of Planctomycetes and their phenomic and genomic characterization uncovers novel biology.</title>
        <authorList>
            <person name="Wiegand S."/>
            <person name="Jogler M."/>
            <person name="Boedeker C."/>
            <person name="Pinto D."/>
            <person name="Vollmers J."/>
            <person name="Rivas-Marin E."/>
            <person name="Kohn T."/>
            <person name="Peeters S.H."/>
            <person name="Heuer A."/>
            <person name="Rast P."/>
            <person name="Oberbeckmann S."/>
            <person name="Bunk B."/>
            <person name="Jeske O."/>
            <person name="Meyerdierks A."/>
            <person name="Storesund J.E."/>
            <person name="Kallscheuer N."/>
            <person name="Luecker S."/>
            <person name="Lage O.M."/>
            <person name="Pohl T."/>
            <person name="Merkel B.J."/>
            <person name="Hornburger P."/>
            <person name="Mueller R.-W."/>
            <person name="Bruemmer F."/>
            <person name="Labrenz M."/>
            <person name="Spormann A.M."/>
            <person name="Op den Camp H."/>
            <person name="Overmann J."/>
            <person name="Amann R."/>
            <person name="Jetten M.S.M."/>
            <person name="Mascher T."/>
            <person name="Medema M.H."/>
            <person name="Devos D.P."/>
            <person name="Kaster A.-K."/>
            <person name="Ovreas L."/>
            <person name="Rohde M."/>
            <person name="Galperin M.Y."/>
            <person name="Jogler C."/>
        </authorList>
    </citation>
    <scope>NUCLEOTIDE SEQUENCE [LARGE SCALE GENOMIC DNA]</scope>
    <source>
        <strain evidence="2 3">Spb1</strain>
    </source>
</reference>
<proteinExistence type="predicted"/>
<dbReference type="Gene3D" id="3.40.50.150">
    <property type="entry name" value="Vaccinia Virus protein VP39"/>
    <property type="match status" value="1"/>
</dbReference>
<dbReference type="CDD" id="cd02440">
    <property type="entry name" value="AdoMet_MTases"/>
    <property type="match status" value="1"/>
</dbReference>
<dbReference type="InterPro" id="IPR006342">
    <property type="entry name" value="FkbM_mtfrase"/>
</dbReference>
<protein>
    <recommendedName>
        <fullName evidence="1">Methyltransferase FkbM domain-containing protein</fullName>
    </recommendedName>
</protein>
<dbReference type="SUPFAM" id="SSF53335">
    <property type="entry name" value="S-adenosyl-L-methionine-dependent methyltransferases"/>
    <property type="match status" value="1"/>
</dbReference>
<evidence type="ECO:0000313" key="2">
    <source>
        <dbReference type="EMBL" id="QDV29517.1"/>
    </source>
</evidence>
<dbReference type="Pfam" id="PF05050">
    <property type="entry name" value="Methyltransf_21"/>
    <property type="match status" value="1"/>
</dbReference>
<dbReference type="OrthoDB" id="276857at2"/>
<evidence type="ECO:0000259" key="1">
    <source>
        <dbReference type="Pfam" id="PF05050"/>
    </source>
</evidence>
<dbReference type="NCBIfam" id="TIGR01444">
    <property type="entry name" value="fkbM_fam"/>
    <property type="match status" value="1"/>
</dbReference>
<dbReference type="PANTHER" id="PTHR34203">
    <property type="entry name" value="METHYLTRANSFERASE, FKBM FAMILY PROTEIN"/>
    <property type="match status" value="1"/>
</dbReference>
<dbReference type="Proteomes" id="UP000315349">
    <property type="component" value="Chromosome"/>
</dbReference>
<sequence length="292" mass="31890">MSLVENVKSSVRRSIDLIATFPGGHFLLAFLASMRATLRHKKFILIYRKQGRWQHWEDRNVIVDLKPQLCSVPSVCDAATRDHWLTHYQPRQGDMIVDLGASVGDNALTLSKLVGPTGRVIAIEAHPATYKCLEETCRLNGLSNVFPIHVAIHDSDESVQISDLSENKSNAINSGEGGFSVPGTTLDKLMGSLGIDEISFMKINIEGAELPALKRAASVLSRTKHMVVSCHDFLAEQGGDEAARTFDEIRTILAGMGFSISLRLNDPRPYISYQVIGTYLGDAANGTAIKAA</sequence>
<organism evidence="2 3">
    <name type="scientific">Planctopirus ephydatiae</name>
    <dbReference type="NCBI Taxonomy" id="2528019"/>
    <lineage>
        <taxon>Bacteria</taxon>
        <taxon>Pseudomonadati</taxon>
        <taxon>Planctomycetota</taxon>
        <taxon>Planctomycetia</taxon>
        <taxon>Planctomycetales</taxon>
        <taxon>Planctomycetaceae</taxon>
        <taxon>Planctopirus</taxon>
    </lineage>
</organism>
<name>A0A518GLQ8_9PLAN</name>
<dbReference type="InterPro" id="IPR052514">
    <property type="entry name" value="SAM-dependent_MTase"/>
</dbReference>
<dbReference type="KEGG" id="peh:Spb1_14240"/>
<feature type="domain" description="Methyltransferase FkbM" evidence="1">
    <location>
        <begin position="98"/>
        <end position="259"/>
    </location>
</feature>
<dbReference type="AlphaFoldDB" id="A0A518GLQ8"/>
<dbReference type="RefSeq" id="WP_145297474.1">
    <property type="nucleotide sequence ID" value="NZ_CP036299.1"/>
</dbReference>
<dbReference type="EMBL" id="CP036299">
    <property type="protein sequence ID" value="QDV29517.1"/>
    <property type="molecule type" value="Genomic_DNA"/>
</dbReference>
<dbReference type="PANTHER" id="PTHR34203:SF15">
    <property type="entry name" value="SLL1173 PROTEIN"/>
    <property type="match status" value="1"/>
</dbReference>
<dbReference type="InterPro" id="IPR029063">
    <property type="entry name" value="SAM-dependent_MTases_sf"/>
</dbReference>
<keyword evidence="3" id="KW-1185">Reference proteome</keyword>
<evidence type="ECO:0000313" key="3">
    <source>
        <dbReference type="Proteomes" id="UP000315349"/>
    </source>
</evidence>